<feature type="transmembrane region" description="Helical" evidence="2">
    <location>
        <begin position="441"/>
        <end position="464"/>
    </location>
</feature>
<sequence length="722" mass="77487">MSAPASNSGTSSGTDAGSSVSGAGGSSSGSSSGSTSSGSINSGSESSSTDTSSDSYDYTVPLELVNPTQQSFVPRPFGGSAFQVVLNTTSFESILSQLDDTAQSAAAQRKNQQPPTLSLMDTGCYYYTNSSSSSTDDDAVVSGKGWRDCAVACATPDLMFNSSFTLWNCLTLGAAALYATTTTTSSGQGGLTLDPDDLLTVGQDLGFSSLAQFNGTQIFEDTLSCIKGSCQDYSLGSCADNITSLDISGAQDEVTALYEGLQGYCDGASSIVNSDIAGPGVVLSYILQAALAIAVYVFINIFTSWLQPILAALYTFQGRLSGRRRPERTTTDDIGMIGLQQQKTPWQRAGEHQEVLSQSRAAAALTSALVEFQEVQGFFVASIQFATLIIFASDDDSAMLSSTSSFGEAVLNVEVVQMLSINGVLPVLLIQIGLMRLGVRWWYMTCIVVGVFAVALVIATRSLMPDYDTLWAYFKESGPIDTCGGNPSPMTYCLNSVEGLNSVLQSMNSGLMLGCVTVSVLLLDQTWYSLNTNNRLDRRLDSWELSSPKVLFLRRRVWPVFMVLLWFCIEFGLLIYVGIYLKAVVEVLAVVGTESSDWTYGQLIAVMVWAPIVGKYLYFNIFGITEGVGKRLSSRYKVVEVGDDPGEDDDGRNHNFGPRLSGKHEDGIEMMSSPRDDTFKTPSRVETTTTLVASVYEVSMADSTAKGGYGRRNNPFDGHFQA</sequence>
<comment type="caution">
    <text evidence="3">The sequence shown here is derived from an EMBL/GenBank/DDBJ whole genome shotgun (WGS) entry which is preliminary data.</text>
</comment>
<gene>
    <name evidence="3" type="ORF">SLS53_007868</name>
</gene>
<evidence type="ECO:0000313" key="3">
    <source>
        <dbReference type="EMBL" id="KAK7734220.1"/>
    </source>
</evidence>
<name>A0AAN9YCL6_9PEZI</name>
<evidence type="ECO:0000256" key="2">
    <source>
        <dbReference type="SAM" id="Phobius"/>
    </source>
</evidence>
<feature type="region of interest" description="Disordered" evidence="1">
    <location>
        <begin position="643"/>
        <end position="681"/>
    </location>
</feature>
<accession>A0AAN9YCL6</accession>
<evidence type="ECO:0000313" key="4">
    <source>
        <dbReference type="Proteomes" id="UP001320245"/>
    </source>
</evidence>
<dbReference type="AlphaFoldDB" id="A0AAN9YCL6"/>
<feature type="transmembrane region" description="Helical" evidence="2">
    <location>
        <begin position="557"/>
        <end position="579"/>
    </location>
</feature>
<keyword evidence="2" id="KW-0472">Membrane</keyword>
<dbReference type="Proteomes" id="UP001320245">
    <property type="component" value="Unassembled WGS sequence"/>
</dbReference>
<organism evidence="3 4">
    <name type="scientific">Cytospora paraplurivora</name>
    <dbReference type="NCBI Taxonomy" id="2898453"/>
    <lineage>
        <taxon>Eukaryota</taxon>
        <taxon>Fungi</taxon>
        <taxon>Dikarya</taxon>
        <taxon>Ascomycota</taxon>
        <taxon>Pezizomycotina</taxon>
        <taxon>Sordariomycetes</taxon>
        <taxon>Sordariomycetidae</taxon>
        <taxon>Diaporthales</taxon>
        <taxon>Cytosporaceae</taxon>
        <taxon>Cytospora</taxon>
    </lineage>
</organism>
<feature type="transmembrane region" description="Helical" evidence="2">
    <location>
        <begin position="375"/>
        <end position="393"/>
    </location>
</feature>
<feature type="compositionally biased region" description="Low complexity" evidence="1">
    <location>
        <begin position="1"/>
        <end position="21"/>
    </location>
</feature>
<reference evidence="3 4" key="1">
    <citation type="journal article" date="2023" name="PLoS ONE">
        <title>Cytospora paraplurivora sp. nov. isolated from orchards with fruit tree decline syndrome in Ontario, Canada.</title>
        <authorList>
            <person name="Ilyukhin E."/>
            <person name="Nguyen H.D.T."/>
            <person name="Castle A.J."/>
            <person name="Ellouze W."/>
        </authorList>
    </citation>
    <scope>NUCLEOTIDE SEQUENCE [LARGE SCALE GENOMIC DNA]</scope>
    <source>
        <strain evidence="3 4">FDS-564</strain>
    </source>
</reference>
<feature type="transmembrane region" description="Helical" evidence="2">
    <location>
        <begin position="413"/>
        <end position="434"/>
    </location>
</feature>
<feature type="transmembrane region" description="Helical" evidence="2">
    <location>
        <begin position="293"/>
        <end position="316"/>
    </location>
</feature>
<protein>
    <submittedName>
        <fullName evidence="3">Uncharacterized protein</fullName>
    </submittedName>
</protein>
<proteinExistence type="predicted"/>
<evidence type="ECO:0000256" key="1">
    <source>
        <dbReference type="SAM" id="MobiDB-lite"/>
    </source>
</evidence>
<keyword evidence="4" id="KW-1185">Reference proteome</keyword>
<feature type="transmembrane region" description="Helical" evidence="2">
    <location>
        <begin position="599"/>
        <end position="618"/>
    </location>
</feature>
<dbReference type="EMBL" id="JAJSPL020000043">
    <property type="protein sequence ID" value="KAK7734220.1"/>
    <property type="molecule type" value="Genomic_DNA"/>
</dbReference>
<keyword evidence="2" id="KW-0812">Transmembrane</keyword>
<feature type="transmembrane region" description="Helical" evidence="2">
    <location>
        <begin position="510"/>
        <end position="530"/>
    </location>
</feature>
<keyword evidence="2" id="KW-1133">Transmembrane helix</keyword>
<feature type="compositionally biased region" description="Low complexity" evidence="1">
    <location>
        <begin position="28"/>
        <end position="55"/>
    </location>
</feature>
<feature type="region of interest" description="Disordered" evidence="1">
    <location>
        <begin position="1"/>
        <end position="55"/>
    </location>
</feature>